<dbReference type="AlphaFoldDB" id="A0A183DUR8"/>
<gene>
    <name evidence="1" type="ORF">GPUH_LOCUS12459</name>
</gene>
<organism evidence="3">
    <name type="scientific">Gongylonema pulchrum</name>
    <dbReference type="NCBI Taxonomy" id="637853"/>
    <lineage>
        <taxon>Eukaryota</taxon>
        <taxon>Metazoa</taxon>
        <taxon>Ecdysozoa</taxon>
        <taxon>Nematoda</taxon>
        <taxon>Chromadorea</taxon>
        <taxon>Rhabditida</taxon>
        <taxon>Spirurina</taxon>
        <taxon>Spiruromorpha</taxon>
        <taxon>Spiruroidea</taxon>
        <taxon>Gongylonematidae</taxon>
        <taxon>Gongylonema</taxon>
    </lineage>
</organism>
<protein>
    <submittedName>
        <fullName evidence="3">Vinculin</fullName>
    </submittedName>
</protein>
<dbReference type="OrthoDB" id="5847988at2759"/>
<dbReference type="WBParaSite" id="GPUH_0001247301-mRNA-1">
    <property type="protein sequence ID" value="GPUH_0001247301-mRNA-1"/>
    <property type="gene ID" value="GPUH_0001247301"/>
</dbReference>
<proteinExistence type="predicted"/>
<sequence>MASVMSNEESQKKWPQIVHEVVDTADRVTRITERIIAKSNSVFQAQLMTAKTDHMLKSLLEVLQSLDEVQEKVADGMKRLTARGTTLTATITQLISTVRSV</sequence>
<evidence type="ECO:0000313" key="1">
    <source>
        <dbReference type="EMBL" id="VDN20489.1"/>
    </source>
</evidence>
<dbReference type="Proteomes" id="UP000271098">
    <property type="component" value="Unassembled WGS sequence"/>
</dbReference>
<accession>A0A183DUR8</accession>
<reference evidence="1 2" key="2">
    <citation type="submission" date="2018-11" db="EMBL/GenBank/DDBJ databases">
        <authorList>
            <consortium name="Pathogen Informatics"/>
        </authorList>
    </citation>
    <scope>NUCLEOTIDE SEQUENCE [LARGE SCALE GENOMIC DNA]</scope>
</reference>
<keyword evidence="2" id="KW-1185">Reference proteome</keyword>
<reference evidence="3" key="1">
    <citation type="submission" date="2016-06" db="UniProtKB">
        <authorList>
            <consortium name="WormBaseParasite"/>
        </authorList>
    </citation>
    <scope>IDENTIFICATION</scope>
</reference>
<evidence type="ECO:0000313" key="3">
    <source>
        <dbReference type="WBParaSite" id="GPUH_0001247301-mRNA-1"/>
    </source>
</evidence>
<dbReference type="EMBL" id="UYRT01079327">
    <property type="protein sequence ID" value="VDN20489.1"/>
    <property type="molecule type" value="Genomic_DNA"/>
</dbReference>
<name>A0A183DUR8_9BILA</name>
<evidence type="ECO:0000313" key="2">
    <source>
        <dbReference type="Proteomes" id="UP000271098"/>
    </source>
</evidence>